<sequence>MLIPLLLPLYNFCWKRAYIPIHRRIAQVIPKKGPSNDSGNDRLIGLTSIFCNALVHYLKLPLRNAAPALDIAQDGLRENRVAFDQTPCLAGTYDILKTRKDIILTLAFLEIKAAYDTVNRNIVWSTVQYPASPPLLALLENLFDDVYIEVLLSHVVSYQFSPRTDVL</sequence>
<proteinExistence type="predicted"/>
<evidence type="ECO:0000313" key="2">
    <source>
        <dbReference type="Proteomes" id="UP000716291"/>
    </source>
</evidence>
<gene>
    <name evidence="1" type="ORF">G6F64_008399</name>
</gene>
<dbReference type="Proteomes" id="UP000716291">
    <property type="component" value="Unassembled WGS sequence"/>
</dbReference>
<keyword evidence="2" id="KW-1185">Reference proteome</keyword>
<comment type="caution">
    <text evidence="1">The sequence shown here is derived from an EMBL/GenBank/DDBJ whole genome shotgun (WGS) entry which is preliminary data.</text>
</comment>
<organism evidence="1 2">
    <name type="scientific">Rhizopus oryzae</name>
    <name type="common">Mucormycosis agent</name>
    <name type="synonym">Rhizopus arrhizus var. delemar</name>
    <dbReference type="NCBI Taxonomy" id="64495"/>
    <lineage>
        <taxon>Eukaryota</taxon>
        <taxon>Fungi</taxon>
        <taxon>Fungi incertae sedis</taxon>
        <taxon>Mucoromycota</taxon>
        <taxon>Mucoromycotina</taxon>
        <taxon>Mucoromycetes</taxon>
        <taxon>Mucorales</taxon>
        <taxon>Mucorineae</taxon>
        <taxon>Rhizopodaceae</taxon>
        <taxon>Rhizopus</taxon>
    </lineage>
</organism>
<protein>
    <recommendedName>
        <fullName evidence="3">Reverse transcriptase domain-containing protein</fullName>
    </recommendedName>
</protein>
<dbReference type="AlphaFoldDB" id="A0A9P6X544"/>
<name>A0A9P6X544_RHIOR</name>
<evidence type="ECO:0008006" key="3">
    <source>
        <dbReference type="Google" id="ProtNLM"/>
    </source>
</evidence>
<reference evidence="1" key="1">
    <citation type="journal article" date="2020" name="Microb. Genom.">
        <title>Genetic diversity of clinical and environmental Mucorales isolates obtained from an investigation of mucormycosis cases among solid organ transplant recipients.</title>
        <authorList>
            <person name="Nguyen M.H."/>
            <person name="Kaul D."/>
            <person name="Muto C."/>
            <person name="Cheng S.J."/>
            <person name="Richter R.A."/>
            <person name="Bruno V.M."/>
            <person name="Liu G."/>
            <person name="Beyhan S."/>
            <person name="Sundermann A.J."/>
            <person name="Mounaud S."/>
            <person name="Pasculle A.W."/>
            <person name="Nierman W.C."/>
            <person name="Driscoll E."/>
            <person name="Cumbie R."/>
            <person name="Clancy C.J."/>
            <person name="Dupont C.L."/>
        </authorList>
    </citation>
    <scope>NUCLEOTIDE SEQUENCE</scope>
    <source>
        <strain evidence="1">GL11</strain>
    </source>
</reference>
<dbReference type="EMBL" id="JAANQT010001373">
    <property type="protein sequence ID" value="KAG1305415.1"/>
    <property type="molecule type" value="Genomic_DNA"/>
</dbReference>
<evidence type="ECO:0000313" key="1">
    <source>
        <dbReference type="EMBL" id="KAG1305415.1"/>
    </source>
</evidence>
<accession>A0A9P6X544</accession>